<evidence type="ECO:0000256" key="3">
    <source>
        <dbReference type="SAM" id="Phobius"/>
    </source>
</evidence>
<comment type="similarity">
    <text evidence="1">Belongs to the bacterial sugar transferase family.</text>
</comment>
<dbReference type="Proteomes" id="UP000609531">
    <property type="component" value="Unassembled WGS sequence"/>
</dbReference>
<keyword evidence="6" id="KW-1185">Reference proteome</keyword>
<gene>
    <name evidence="5" type="ORF">JCR33_07860</name>
</gene>
<dbReference type="Pfam" id="PF02397">
    <property type="entry name" value="Bac_transf"/>
    <property type="match status" value="1"/>
</dbReference>
<evidence type="ECO:0000256" key="2">
    <source>
        <dbReference type="ARBA" id="ARBA00023169"/>
    </source>
</evidence>
<dbReference type="EMBL" id="JAEKJA010000005">
    <property type="protein sequence ID" value="MBJ3775594.1"/>
    <property type="molecule type" value="Genomic_DNA"/>
</dbReference>
<feature type="transmembrane region" description="Helical" evidence="3">
    <location>
        <begin position="40"/>
        <end position="59"/>
    </location>
</feature>
<dbReference type="PANTHER" id="PTHR30576:SF0">
    <property type="entry name" value="UNDECAPRENYL-PHOSPHATE N-ACETYLGALACTOSAMINYL 1-PHOSPHATE TRANSFERASE-RELATED"/>
    <property type="match status" value="1"/>
</dbReference>
<name>A0A934IFB6_9HYPH</name>
<accession>A0A934IFB6</accession>
<dbReference type="AlphaFoldDB" id="A0A934IFB6"/>
<dbReference type="GO" id="GO:0016780">
    <property type="term" value="F:phosphotransferase activity, for other substituted phosphate groups"/>
    <property type="evidence" value="ECO:0007669"/>
    <property type="project" value="TreeGrafter"/>
</dbReference>
<keyword evidence="5" id="KW-0808">Transferase</keyword>
<comment type="caution">
    <text evidence="5">The sequence shown here is derived from an EMBL/GenBank/DDBJ whole genome shotgun (WGS) entry which is preliminary data.</text>
</comment>
<keyword evidence="2" id="KW-0270">Exopolysaccharide synthesis</keyword>
<evidence type="ECO:0000313" key="5">
    <source>
        <dbReference type="EMBL" id="MBJ3775594.1"/>
    </source>
</evidence>
<organism evidence="5 6">
    <name type="scientific">Acuticoccus mangrovi</name>
    <dbReference type="NCBI Taxonomy" id="2796142"/>
    <lineage>
        <taxon>Bacteria</taxon>
        <taxon>Pseudomonadati</taxon>
        <taxon>Pseudomonadota</taxon>
        <taxon>Alphaproteobacteria</taxon>
        <taxon>Hyphomicrobiales</taxon>
        <taxon>Amorphaceae</taxon>
        <taxon>Acuticoccus</taxon>
    </lineage>
</organism>
<evidence type="ECO:0000256" key="1">
    <source>
        <dbReference type="ARBA" id="ARBA00006464"/>
    </source>
</evidence>
<evidence type="ECO:0000313" key="6">
    <source>
        <dbReference type="Proteomes" id="UP000609531"/>
    </source>
</evidence>
<dbReference type="GO" id="GO:0000271">
    <property type="term" value="P:polysaccharide biosynthetic process"/>
    <property type="evidence" value="ECO:0007669"/>
    <property type="project" value="UniProtKB-KW"/>
</dbReference>
<dbReference type="RefSeq" id="WP_211110139.1">
    <property type="nucleotide sequence ID" value="NZ_JAEKJA010000005.1"/>
</dbReference>
<keyword evidence="3" id="KW-0812">Transmembrane</keyword>
<protein>
    <submittedName>
        <fullName evidence="5">Sugar transferase</fullName>
    </submittedName>
</protein>
<reference evidence="5" key="1">
    <citation type="submission" date="2020-12" db="EMBL/GenBank/DDBJ databases">
        <title>Bacterial taxonomy.</title>
        <authorList>
            <person name="Pan X."/>
        </authorList>
    </citation>
    <scope>NUCLEOTIDE SEQUENCE</scope>
    <source>
        <strain evidence="5">B2012</strain>
    </source>
</reference>
<keyword evidence="3" id="KW-0472">Membrane</keyword>
<keyword evidence="3" id="KW-1133">Transmembrane helix</keyword>
<proteinExistence type="inferred from homology"/>
<feature type="domain" description="Bacterial sugar transferase" evidence="4">
    <location>
        <begin position="35"/>
        <end position="216"/>
    </location>
</feature>
<evidence type="ECO:0000259" key="4">
    <source>
        <dbReference type="Pfam" id="PF02397"/>
    </source>
</evidence>
<dbReference type="PANTHER" id="PTHR30576">
    <property type="entry name" value="COLANIC BIOSYNTHESIS UDP-GLUCOSE LIPID CARRIER TRANSFERASE"/>
    <property type="match status" value="1"/>
</dbReference>
<sequence length="222" mass="24601">MSMNPLLEVEEAVPAGRALARPPRARRRPHVFALKRGVDVALALALLPALGLTVMLVSVGNRFGNSGPLVFRQTRMGRYGAPFVILKFRTMLPAPAVRGCGERLEVHRITPFGRFLRRTHLDETPQILNVLKGDMSFVGPRPDVFEHAVHYCETVPLYRFRHAVRPGITGLAQVTAGYVECVEGTRRKAERDADYILAASLALDGRILLRTMGLVLRAMVGR</sequence>
<dbReference type="InterPro" id="IPR003362">
    <property type="entry name" value="Bact_transf"/>
</dbReference>